<organism evidence="1">
    <name type="scientific">Rhizophagus irregularis (strain DAOM 181602 / DAOM 197198 / MUCL 43194)</name>
    <name type="common">Arbuscular mycorrhizal fungus</name>
    <name type="synonym">Glomus intraradices</name>
    <dbReference type="NCBI Taxonomy" id="747089"/>
    <lineage>
        <taxon>Eukaryota</taxon>
        <taxon>Fungi</taxon>
        <taxon>Fungi incertae sedis</taxon>
        <taxon>Mucoromycota</taxon>
        <taxon>Glomeromycotina</taxon>
        <taxon>Glomeromycetes</taxon>
        <taxon>Glomerales</taxon>
        <taxon>Glomeraceae</taxon>
        <taxon>Rhizophagus</taxon>
    </lineage>
</organism>
<accession>U9SVW5</accession>
<dbReference type="AlphaFoldDB" id="U9SVW5"/>
<dbReference type="HOGENOM" id="CLU_2942974_0_0_1"/>
<dbReference type="EMBL" id="KI298115">
    <property type="protein sequence ID" value="ERZ99261.1"/>
    <property type="molecule type" value="Genomic_DNA"/>
</dbReference>
<reference evidence="1" key="1">
    <citation type="submission" date="2013-07" db="EMBL/GenBank/DDBJ databases">
        <title>The genome of an arbuscular mycorrhizal fungus provides insights into the evolution of the oldest plant symbiosis.</title>
        <authorList>
            <consortium name="DOE Joint Genome Institute"/>
            <person name="Tisserant E."/>
            <person name="Malbreil M."/>
            <person name="Kuo A."/>
            <person name="Kohler A."/>
            <person name="Symeonidi A."/>
            <person name="Balestrini R."/>
            <person name="Charron P."/>
            <person name="Duensing N."/>
            <person name="Frei-dit-Frey N."/>
            <person name="Gianinazzi-Pearson V."/>
            <person name="Gilbert B."/>
            <person name="Handa Y."/>
            <person name="Hijri M."/>
            <person name="Kaul R."/>
            <person name="Kawaguchi M."/>
            <person name="Krajinski F."/>
            <person name="Lammers P."/>
            <person name="Lapierre D."/>
            <person name="Masclaux F.G."/>
            <person name="Murat C."/>
            <person name="Morin E."/>
            <person name="Ndikumana S."/>
            <person name="Pagni M."/>
            <person name="Petitpierre D."/>
            <person name="Requena N."/>
            <person name="Rosikiewicz P."/>
            <person name="Riley R."/>
            <person name="Saito K."/>
            <person name="San Clemente H."/>
            <person name="Shapiro H."/>
            <person name="van Tuinen D."/>
            <person name="Becard G."/>
            <person name="Bonfante P."/>
            <person name="Paszkowski U."/>
            <person name="Shachar-Hill Y."/>
            <person name="Young J.P."/>
            <person name="Sanders I.R."/>
            <person name="Henrissat B."/>
            <person name="Rensing S.A."/>
            <person name="Grigoriev I.V."/>
            <person name="Corradi N."/>
            <person name="Roux C."/>
            <person name="Martin F."/>
        </authorList>
    </citation>
    <scope>NUCLEOTIDE SEQUENCE</scope>
    <source>
        <strain evidence="1">DAOM 197198</strain>
    </source>
</reference>
<proteinExistence type="predicted"/>
<evidence type="ECO:0000313" key="1">
    <source>
        <dbReference type="EMBL" id="ERZ99261.1"/>
    </source>
</evidence>
<gene>
    <name evidence="1" type="ORF">GLOINDRAFT_339186</name>
</gene>
<name>U9SVW5_RHIID</name>
<protein>
    <submittedName>
        <fullName evidence="1">Uncharacterized protein</fullName>
    </submittedName>
</protein>
<sequence>MSYVLQDILFFLTKGQRNFSHMNWDMKSCKVPFGGSRLGDTSLHLTPIVISRIKSCSYGK</sequence>